<evidence type="ECO:0000313" key="2">
    <source>
        <dbReference type="EMBL" id="RJO79417.1"/>
    </source>
</evidence>
<evidence type="ECO:0000313" key="3">
    <source>
        <dbReference type="Proteomes" id="UP000266677"/>
    </source>
</evidence>
<proteinExistence type="predicted"/>
<dbReference type="GO" id="GO:0051607">
    <property type="term" value="P:defense response to virus"/>
    <property type="evidence" value="ECO:0007669"/>
    <property type="project" value="UniProtKB-KW"/>
</dbReference>
<keyword evidence="1" id="KW-0051">Antiviral defense</keyword>
<accession>A0A3A4KC26</accession>
<dbReference type="Proteomes" id="UP000266677">
    <property type="component" value="Unassembled WGS sequence"/>
</dbReference>
<dbReference type="InterPro" id="IPR021124">
    <property type="entry name" value="CRISPR-assoc_prot_Cas5"/>
</dbReference>
<dbReference type="EMBL" id="QZFU01000010">
    <property type="protein sequence ID" value="RJO79417.1"/>
    <property type="molecule type" value="Genomic_DNA"/>
</dbReference>
<dbReference type="GO" id="GO:0043571">
    <property type="term" value="P:maintenance of CRISPR repeat elements"/>
    <property type="evidence" value="ECO:0007669"/>
    <property type="project" value="InterPro"/>
</dbReference>
<dbReference type="NCBIfam" id="TIGR02593">
    <property type="entry name" value="CRISPR_cas5"/>
    <property type="match status" value="1"/>
</dbReference>
<comment type="caution">
    <text evidence="2">The sequence shown here is derived from an EMBL/GenBank/DDBJ whole genome shotgun (WGS) entry which is preliminary data.</text>
</comment>
<reference evidence="2 3" key="1">
    <citation type="submission" date="2018-09" db="EMBL/GenBank/DDBJ databases">
        <title>YIM PH21274 draft genome.</title>
        <authorList>
            <person name="Miao C."/>
        </authorList>
    </citation>
    <scope>NUCLEOTIDE SEQUENCE [LARGE SCALE GENOMIC DNA]</scope>
    <source>
        <strain evidence="2 3">YIM PH 21724</strain>
    </source>
</reference>
<dbReference type="OrthoDB" id="3218428at2"/>
<sequence>MEVSVTADVVSFRNPLYAGIQVGLPCPPPATIAGMLAAAVGGWDNVPIELRFGTAFHAQGAGVDLETYRPLDRRGKATDPTPKDRDFLARAELTVWLIDDLDFWERALRCPVWPLRLGRSQDLAAARPKHIELAEAAGRQGHAITPEQLTRAGTLLRLPTAISVDRARTRWDGYRYAATGSEEVLDTGLSTPSIDGERGQAVALLTGLHVAQFVAEGLR</sequence>
<dbReference type="Gene3D" id="3.30.70.2660">
    <property type="match status" value="1"/>
</dbReference>
<evidence type="ECO:0000256" key="1">
    <source>
        <dbReference type="ARBA" id="ARBA00023118"/>
    </source>
</evidence>
<dbReference type="AlphaFoldDB" id="A0A3A4KC26"/>
<keyword evidence="3" id="KW-1185">Reference proteome</keyword>
<dbReference type="InterPro" id="IPR013422">
    <property type="entry name" value="CRISPR-assoc_prot_Cas5_N"/>
</dbReference>
<gene>
    <name evidence="2" type="primary">cas5</name>
    <name evidence="2" type="ORF">D5S18_02050</name>
</gene>
<protein>
    <submittedName>
        <fullName evidence="2">CRISPR-associated protein Cas5</fullName>
    </submittedName>
</protein>
<name>A0A3A4KC26_9NOCA</name>
<organism evidence="2 3">
    <name type="scientific">Nocardia panacis</name>
    <dbReference type="NCBI Taxonomy" id="2340916"/>
    <lineage>
        <taxon>Bacteria</taxon>
        <taxon>Bacillati</taxon>
        <taxon>Actinomycetota</taxon>
        <taxon>Actinomycetes</taxon>
        <taxon>Mycobacteriales</taxon>
        <taxon>Nocardiaceae</taxon>
        <taxon>Nocardia</taxon>
    </lineage>
</organism>
<dbReference type="Pfam" id="PF09704">
    <property type="entry name" value="Cas_Cas5d"/>
    <property type="match status" value="1"/>
</dbReference>
<dbReference type="CDD" id="cd09693">
    <property type="entry name" value="Cas5_I"/>
    <property type="match status" value="1"/>
</dbReference>